<proteinExistence type="predicted"/>
<dbReference type="Proteomes" id="UP000239549">
    <property type="component" value="Unassembled WGS sequence"/>
</dbReference>
<accession>A0A2L2XD18</accession>
<evidence type="ECO:0000313" key="1">
    <source>
        <dbReference type="EMBL" id="GBF34022.1"/>
    </source>
</evidence>
<comment type="caution">
    <text evidence="1">The sequence shown here is derived from an EMBL/GenBank/DDBJ whole genome shotgun (WGS) entry which is preliminary data.</text>
</comment>
<organism evidence="1 2">
    <name type="scientific">Desulfocucumis palustris</name>
    <dbReference type="NCBI Taxonomy" id="1898651"/>
    <lineage>
        <taxon>Bacteria</taxon>
        <taxon>Bacillati</taxon>
        <taxon>Bacillota</taxon>
        <taxon>Clostridia</taxon>
        <taxon>Eubacteriales</taxon>
        <taxon>Desulfocucumaceae</taxon>
        <taxon>Desulfocucumis</taxon>
    </lineage>
</organism>
<reference evidence="2" key="1">
    <citation type="submission" date="2018-02" db="EMBL/GenBank/DDBJ databases">
        <title>Genome sequence of Desulfocucumis palustris strain NAW-5.</title>
        <authorList>
            <person name="Watanabe M."/>
            <person name="Kojima H."/>
            <person name="Fukui M."/>
        </authorList>
    </citation>
    <scope>NUCLEOTIDE SEQUENCE [LARGE SCALE GENOMIC DNA]</scope>
    <source>
        <strain evidence="2">NAW-5</strain>
    </source>
</reference>
<dbReference type="AlphaFoldDB" id="A0A2L2XD18"/>
<name>A0A2L2XD18_9FIRM</name>
<sequence length="85" mass="10114">MLIINIKLYRKKLKGSKGFVLAPFLLFRRAAPPLAAGRAKYRFYRSNPWSFLNCCYFFSFYIEYVPEGFYALKREYMVEKGVHVL</sequence>
<protein>
    <submittedName>
        <fullName evidence="1">Uncharacterized protein</fullName>
    </submittedName>
</protein>
<evidence type="ECO:0000313" key="2">
    <source>
        <dbReference type="Proteomes" id="UP000239549"/>
    </source>
</evidence>
<dbReference type="EMBL" id="BFAV01000125">
    <property type="protein sequence ID" value="GBF34022.1"/>
    <property type="molecule type" value="Genomic_DNA"/>
</dbReference>
<keyword evidence="2" id="KW-1185">Reference proteome</keyword>
<gene>
    <name evidence="1" type="ORF">DCCM_3133</name>
</gene>